<dbReference type="AlphaFoldDB" id="A0A1U9ZTB2"/>
<protein>
    <submittedName>
        <fullName evidence="2">Uncharacterized protein</fullName>
    </submittedName>
</protein>
<feature type="region of interest" description="Disordered" evidence="1">
    <location>
        <begin position="47"/>
        <end position="66"/>
    </location>
</feature>
<dbReference type="EMBL" id="CP017717">
    <property type="protein sequence ID" value="AQZ61184.1"/>
    <property type="molecule type" value="Genomic_DNA"/>
</dbReference>
<reference evidence="3" key="1">
    <citation type="journal article" date="2017" name="Med. Chem. Commun.">
        <title>Nonomuraea sp. ATCC 55076 harbours the largest actinomycete chromosome to date and the kistamicin biosynthetic gene cluster.</title>
        <authorList>
            <person name="Nazari B."/>
            <person name="Forneris C.C."/>
            <person name="Gibson M.I."/>
            <person name="Moon K."/>
            <person name="Schramma K.R."/>
            <person name="Seyedsayamdost M.R."/>
        </authorList>
    </citation>
    <scope>NUCLEOTIDE SEQUENCE [LARGE SCALE GENOMIC DNA]</scope>
    <source>
        <strain evidence="3">ATCC 55076</strain>
    </source>
</reference>
<gene>
    <name evidence="2" type="ORF">BKM31_06515</name>
</gene>
<dbReference type="OrthoDB" id="9938680at2"/>
<keyword evidence="3" id="KW-1185">Reference proteome</keyword>
<dbReference type="STRING" id="1909395.BKM31_06515"/>
<organism evidence="2 3">
    <name type="scientific">[Actinomadura] parvosata subsp. kistnae</name>
    <dbReference type="NCBI Taxonomy" id="1909395"/>
    <lineage>
        <taxon>Bacteria</taxon>
        <taxon>Bacillati</taxon>
        <taxon>Actinomycetota</taxon>
        <taxon>Actinomycetes</taxon>
        <taxon>Streptosporangiales</taxon>
        <taxon>Streptosporangiaceae</taxon>
        <taxon>Nonomuraea</taxon>
    </lineage>
</organism>
<dbReference type="RefSeq" id="WP_080037262.1">
    <property type="nucleotide sequence ID" value="NZ_CP017717.1"/>
</dbReference>
<proteinExistence type="predicted"/>
<dbReference type="KEGG" id="noa:BKM31_06515"/>
<sequence>MTWIFLSAGLGVAGLVVLGVAGARVAVAARTLKREIAAAHAQLEPRRARLAGQGDETTPQAAYDRG</sequence>
<evidence type="ECO:0000313" key="3">
    <source>
        <dbReference type="Proteomes" id="UP000190797"/>
    </source>
</evidence>
<evidence type="ECO:0000256" key="1">
    <source>
        <dbReference type="SAM" id="MobiDB-lite"/>
    </source>
</evidence>
<accession>A0A1U9ZTB2</accession>
<name>A0A1U9ZTB2_9ACTN</name>
<evidence type="ECO:0000313" key="2">
    <source>
        <dbReference type="EMBL" id="AQZ61184.1"/>
    </source>
</evidence>
<dbReference type="Proteomes" id="UP000190797">
    <property type="component" value="Chromosome"/>
</dbReference>